<name>A0A182JJQ4_ANOAO</name>
<evidence type="ECO:0000313" key="1">
    <source>
        <dbReference type="EnsemblMetazoa" id="AATE019352-PA.1"/>
    </source>
</evidence>
<dbReference type="InterPro" id="IPR036770">
    <property type="entry name" value="Ankyrin_rpt-contain_sf"/>
</dbReference>
<dbReference type="PANTHER" id="PTHR24121:SF23">
    <property type="entry name" value="NO MECHANORECEPTOR POTENTIAL C, ISOFORM H"/>
    <property type="match status" value="1"/>
</dbReference>
<protein>
    <submittedName>
        <fullName evidence="1">ANK_REP_REGION domain-containing protein</fullName>
    </submittedName>
</protein>
<dbReference type="InterPro" id="IPR027417">
    <property type="entry name" value="P-loop_NTPase"/>
</dbReference>
<organism evidence="1">
    <name type="scientific">Anopheles atroparvus</name>
    <name type="common">European mosquito</name>
    <dbReference type="NCBI Taxonomy" id="41427"/>
    <lineage>
        <taxon>Eukaryota</taxon>
        <taxon>Metazoa</taxon>
        <taxon>Ecdysozoa</taxon>
        <taxon>Arthropoda</taxon>
        <taxon>Hexapoda</taxon>
        <taxon>Insecta</taxon>
        <taxon>Pterygota</taxon>
        <taxon>Neoptera</taxon>
        <taxon>Endopterygota</taxon>
        <taxon>Diptera</taxon>
        <taxon>Nematocera</taxon>
        <taxon>Culicoidea</taxon>
        <taxon>Culicidae</taxon>
        <taxon>Anophelinae</taxon>
        <taxon>Anopheles</taxon>
    </lineage>
</organism>
<proteinExistence type="predicted"/>
<dbReference type="SMART" id="SM00248">
    <property type="entry name" value="ANK"/>
    <property type="match status" value="4"/>
</dbReference>
<sequence>MMKDDADFTCTISTEDPDEGKFDDIVFRYRYRGSERVLSIQAKHKATQEQKVSWQDLAINSTNAPFAIVKYFASFIETRERDALAEQKLVLCTNAALQDDVTKALQAQDTETLKENDLCFIFKLIESTCYCFKVNDRKKSRELQRIVDLLKESSDCHGLGKLLASTVYNETRLDLNTRNVQRSPLLVKYRKAIMCHILGEKREKTVYELKEAFCDGTLPAGGFNLRKVFESEYQKLAKTHVDVWADVRAKGITLKEDLKPSKDFPSDEADSSLPEDLVTDEVIGEFFEKFLLVCGSHSENDLSKTVMDFWKQTTELATDDTDDGDKTAAYNEMLKAVFDWMKEQKQPPTPLAKGDIEMLFDRIGFAIRYPELRCISRIYEESMGLDKFPISLRLDRDERMEFKVFFDGLQRAFQIKLFDDWHIKYIIDKHDRGTANDPSELAVNILEEAKVHIVLDEAGFGKSTYLTWLGWYLRRKDASQWIIRFNAIEYSTDFEQILKHSSAGGQMLNTMDETEGLRVLFQLVHLALFVRDINRRSIEDTDRERAKAEQCSSLIRLRSGQLVLDEAKDKGVRLTALQRIELRLFMAKFNSKQLVVLFDGFDEVVPYYKEIVFRLFSHWQTFEGIHKIFFTSRPYGLQGEFETVFQERAQFYRLMPFSKETRLISVHIFLRHNFTQYELCEELLRFHLLGSLEAILRCYLAELRNTPLFIRMGLDILFPLVQEHVDFADGTISGQILSGINTNLEKLRMMERFIEKKLSIASVEKAQTTEAVRKTAYALDNAAELNRWTHRMHSTLALYALLSTWERKQLLSEREDAEAMEYMEKVRRGSVKSGLIEGVLGHVPLFIHRVFVEYFAADWMYRHTQAGGIALDKVFDTVKSGDPQWVGSSRVELTEFFDRMLIRDGGSRPIHLAAINRSLLDMRTLLTEHPEMAHEKDAGGRTFLHLLTLYTDDAFYRRNQAELHAVFQLIQHVCVNCRDRLRGWSALDYAFLFNFDAFIHYLIKRGAQINVDTLLRQLKTHGSNVEKVLHLAAGFEKVLINFRFTDGSRRYLSEVPHQIVEYLVREKQLEIEQSLPEDAWRCHRTALGFCVERDAVGMFRSLVQLAGGLQKVPVERLLRKAILDQAVHVMQYMVVECGCAVPSNLAAENPTDAEQPDTFYETQHYGQWNLSLTPPIDSYFLQLLCTSVASGSRYALKTLLQTAGIPVGNALITAIMEAVADSPIYQGSLMPMVYLIDRSHDLHTRGRTLLRVAVAKGWTSVAKYLIEHKGFDPQNALNWCVAQDAFGLSPWVQDYRVEMFRYLMEKHHKDHALFIQNKEGFNVLQLAVYNHHFAIGKAIVEAELRPKQGFMQRITVLCRLLKDADFADKREGCEFLQWLIKDSELDNVNQHDIPWKTVYQFSYELMYKELFDVVPHQTVAINLVEVPLAEASVVAVVGRTVERRFVVQVALTVEPREPVDLVEVALVVHRGQPTRVVVVQQRPAVRIVEGTFRLVASSAGRWLLRSGPPLSTGRAHLLPPPIESSEARFSRLPPPIESSERWLRPNGLPFLPGTAENAPSYAPPAAEFSRMRL</sequence>
<dbReference type="SUPFAM" id="SSF52540">
    <property type="entry name" value="P-loop containing nucleoside triphosphate hydrolases"/>
    <property type="match status" value="1"/>
</dbReference>
<reference evidence="1" key="1">
    <citation type="submission" date="2022-08" db="UniProtKB">
        <authorList>
            <consortium name="EnsemblMetazoa"/>
        </authorList>
    </citation>
    <scope>IDENTIFICATION</scope>
    <source>
        <strain evidence="1">EBRO</strain>
    </source>
</reference>
<dbReference type="STRING" id="41427.A0A182JJQ4"/>
<dbReference type="Gene3D" id="1.25.40.20">
    <property type="entry name" value="Ankyrin repeat-containing domain"/>
    <property type="match status" value="2"/>
</dbReference>
<dbReference type="SUPFAM" id="SSF48403">
    <property type="entry name" value="Ankyrin repeat"/>
    <property type="match status" value="1"/>
</dbReference>
<dbReference type="EnsemblMetazoa" id="AATE019352-RA">
    <property type="protein sequence ID" value="AATE019352-PA.1"/>
    <property type="gene ID" value="AATE019352"/>
</dbReference>
<dbReference type="InterPro" id="IPR002110">
    <property type="entry name" value="Ankyrin_rpt"/>
</dbReference>
<dbReference type="PANTHER" id="PTHR24121">
    <property type="entry name" value="NO MECHANORECEPTOR POTENTIAL C, ISOFORM D-RELATED"/>
    <property type="match status" value="1"/>
</dbReference>
<dbReference type="VEuPathDB" id="VectorBase:AATE019352"/>
<accession>A0A182JJQ4</accession>